<organism evidence="1 2">
    <name type="scientific">Aldrovandia affinis</name>
    <dbReference type="NCBI Taxonomy" id="143900"/>
    <lineage>
        <taxon>Eukaryota</taxon>
        <taxon>Metazoa</taxon>
        <taxon>Chordata</taxon>
        <taxon>Craniata</taxon>
        <taxon>Vertebrata</taxon>
        <taxon>Euteleostomi</taxon>
        <taxon>Actinopterygii</taxon>
        <taxon>Neopterygii</taxon>
        <taxon>Teleostei</taxon>
        <taxon>Notacanthiformes</taxon>
        <taxon>Halosauridae</taxon>
        <taxon>Aldrovandia</taxon>
    </lineage>
</organism>
<keyword evidence="2" id="KW-1185">Reference proteome</keyword>
<accession>A0AAD7WQM9</accession>
<comment type="caution">
    <text evidence="1">The sequence shown here is derived from an EMBL/GenBank/DDBJ whole genome shotgun (WGS) entry which is preliminary data.</text>
</comment>
<proteinExistence type="predicted"/>
<dbReference type="AlphaFoldDB" id="A0AAD7WQM9"/>
<dbReference type="Proteomes" id="UP001221898">
    <property type="component" value="Unassembled WGS sequence"/>
</dbReference>
<evidence type="ECO:0000313" key="1">
    <source>
        <dbReference type="EMBL" id="KAJ8404774.1"/>
    </source>
</evidence>
<protein>
    <submittedName>
        <fullName evidence="1">Uncharacterized protein</fullName>
    </submittedName>
</protein>
<dbReference type="EMBL" id="JAINUG010000051">
    <property type="protein sequence ID" value="KAJ8404774.1"/>
    <property type="molecule type" value="Genomic_DNA"/>
</dbReference>
<gene>
    <name evidence="1" type="ORF">AAFF_G00331610</name>
</gene>
<sequence length="90" mass="9569">MLTVYLEGGNWSQQGAAFRNLGSSRTARTAAGVWGPRSGSGDVSERCSPLGINSPAAFRGCAALVEKRCVGAEFQDGEWRRSLFWSAGEA</sequence>
<reference evidence="1" key="1">
    <citation type="journal article" date="2023" name="Science">
        <title>Genome structures resolve the early diversification of teleost fishes.</title>
        <authorList>
            <person name="Parey E."/>
            <person name="Louis A."/>
            <person name="Montfort J."/>
            <person name="Bouchez O."/>
            <person name="Roques C."/>
            <person name="Iampietro C."/>
            <person name="Lluch J."/>
            <person name="Castinel A."/>
            <person name="Donnadieu C."/>
            <person name="Desvignes T."/>
            <person name="Floi Bucao C."/>
            <person name="Jouanno E."/>
            <person name="Wen M."/>
            <person name="Mejri S."/>
            <person name="Dirks R."/>
            <person name="Jansen H."/>
            <person name="Henkel C."/>
            <person name="Chen W.J."/>
            <person name="Zahm M."/>
            <person name="Cabau C."/>
            <person name="Klopp C."/>
            <person name="Thompson A.W."/>
            <person name="Robinson-Rechavi M."/>
            <person name="Braasch I."/>
            <person name="Lecointre G."/>
            <person name="Bobe J."/>
            <person name="Postlethwait J.H."/>
            <person name="Berthelot C."/>
            <person name="Roest Crollius H."/>
            <person name="Guiguen Y."/>
        </authorList>
    </citation>
    <scope>NUCLEOTIDE SEQUENCE</scope>
    <source>
        <strain evidence="1">NC1722</strain>
    </source>
</reference>
<name>A0AAD7WQM9_9TELE</name>
<evidence type="ECO:0000313" key="2">
    <source>
        <dbReference type="Proteomes" id="UP001221898"/>
    </source>
</evidence>